<feature type="transmembrane region" description="Helical" evidence="1">
    <location>
        <begin position="387"/>
        <end position="412"/>
    </location>
</feature>
<feature type="transmembrane region" description="Helical" evidence="1">
    <location>
        <begin position="274"/>
        <end position="294"/>
    </location>
</feature>
<keyword evidence="1" id="KW-0472">Membrane</keyword>
<feature type="transmembrane region" description="Helical" evidence="1">
    <location>
        <begin position="223"/>
        <end position="241"/>
    </location>
</feature>
<proteinExistence type="predicted"/>
<accession>V2Y198</accession>
<dbReference type="OrthoDB" id="9451547at2759"/>
<dbReference type="PANTHER" id="PTHR35043:SF7">
    <property type="entry name" value="TRANSCRIPTION FACTOR DOMAIN-CONTAINING PROTEIN"/>
    <property type="match status" value="1"/>
</dbReference>
<keyword evidence="1" id="KW-1133">Transmembrane helix</keyword>
<feature type="transmembrane region" description="Helical" evidence="1">
    <location>
        <begin position="34"/>
        <end position="56"/>
    </location>
</feature>
<dbReference type="AlphaFoldDB" id="V2Y198"/>
<keyword evidence="3" id="KW-1185">Reference proteome</keyword>
<protein>
    <submittedName>
        <fullName evidence="2">Uncharacterized protein</fullName>
    </submittedName>
</protein>
<evidence type="ECO:0000313" key="2">
    <source>
        <dbReference type="EMBL" id="ESK85409.1"/>
    </source>
</evidence>
<dbReference type="PANTHER" id="PTHR35043">
    <property type="entry name" value="TRANSCRIPTION FACTOR DOMAIN-CONTAINING PROTEIN"/>
    <property type="match status" value="1"/>
</dbReference>
<feature type="transmembrane region" description="Helical" evidence="1">
    <location>
        <begin position="325"/>
        <end position="347"/>
    </location>
</feature>
<keyword evidence="1" id="KW-0812">Transmembrane</keyword>
<gene>
    <name evidence="2" type="ORF">Moror_5913</name>
</gene>
<sequence>MPLLHTLAQPIFPDPLVSNNSASLFDPETAYQGLRIMIVALIAPEVIIMWAMRQWLSARNIVKKFKKYGWGKPHAFLVLMGGFALYDGDQFCGYLWESREEVDERYWDLVMAHHARVQEVFRWHEGDSMDFENQQNHEGRVSDIPTLPRFQVDLVSQEKELREKMCLLEFFVANGYITITEDEIRDNLSQGDFISKSVAVIQTSWFLAQVVTRAVEGLAITELEIITVGFALLNFGTYFLWWSKPLRVRHPIRVNLQQRRCQIERPPGHTFLSVLWMICKLISLPVVLILRFGYTILRAITYDFYLSLQGVGRFSSRLKKEQGRVWLTAFLITGAFGALHCVAWNFQFPTPIEQFYWRLSAVIATIAPFFFVTLGLLLYIAGDFVGVLGHILTVLAYIAARIALIILAVGALRDLPPNANQVVPWTRFIPHIG</sequence>
<comment type="caution">
    <text evidence="2">The sequence shown here is derived from an EMBL/GenBank/DDBJ whole genome shotgun (WGS) entry which is preliminary data.</text>
</comment>
<dbReference type="HOGENOM" id="CLU_022883_6_1_1"/>
<reference evidence="2 3" key="1">
    <citation type="journal article" date="2014" name="BMC Genomics">
        <title>Genome and secretome analysis of the hemibiotrophic fungal pathogen, Moniliophthora roreri, which causes frosty pod rot disease of cacao: mechanisms of the biotrophic and necrotrophic phases.</title>
        <authorList>
            <person name="Meinhardt L.W."/>
            <person name="Costa G.G.L."/>
            <person name="Thomazella D.P.T."/>
            <person name="Teixeira P.J.P.L."/>
            <person name="Carazzolle M.F."/>
            <person name="Schuster S.C."/>
            <person name="Carlson J.E."/>
            <person name="Guiltinan M.J."/>
            <person name="Mieczkowski P."/>
            <person name="Farmer A."/>
            <person name="Ramaraj T."/>
            <person name="Crozier J."/>
            <person name="Davis R.E."/>
            <person name="Shao J."/>
            <person name="Melnick R.L."/>
            <person name="Pereira G.A.G."/>
            <person name="Bailey B.A."/>
        </authorList>
    </citation>
    <scope>NUCLEOTIDE SEQUENCE [LARGE SCALE GENOMIC DNA]</scope>
    <source>
        <strain evidence="2 3">MCA 2997</strain>
    </source>
</reference>
<dbReference type="Proteomes" id="UP000017559">
    <property type="component" value="Unassembled WGS sequence"/>
</dbReference>
<organism evidence="2 3">
    <name type="scientific">Moniliophthora roreri (strain MCA 2997)</name>
    <name type="common">Cocoa frosty pod rot fungus</name>
    <name type="synonym">Crinipellis roreri</name>
    <dbReference type="NCBI Taxonomy" id="1381753"/>
    <lineage>
        <taxon>Eukaryota</taxon>
        <taxon>Fungi</taxon>
        <taxon>Dikarya</taxon>
        <taxon>Basidiomycota</taxon>
        <taxon>Agaricomycotina</taxon>
        <taxon>Agaricomycetes</taxon>
        <taxon>Agaricomycetidae</taxon>
        <taxon>Agaricales</taxon>
        <taxon>Marasmiineae</taxon>
        <taxon>Marasmiaceae</taxon>
        <taxon>Moniliophthora</taxon>
    </lineage>
</organism>
<name>V2Y198_MONRO</name>
<evidence type="ECO:0000256" key="1">
    <source>
        <dbReference type="SAM" id="Phobius"/>
    </source>
</evidence>
<feature type="transmembrane region" description="Helical" evidence="1">
    <location>
        <begin position="359"/>
        <end position="380"/>
    </location>
</feature>
<dbReference type="KEGG" id="mrr:Moror_5913"/>
<dbReference type="EMBL" id="AWSO01001078">
    <property type="protein sequence ID" value="ESK85409.1"/>
    <property type="molecule type" value="Genomic_DNA"/>
</dbReference>
<evidence type="ECO:0000313" key="3">
    <source>
        <dbReference type="Proteomes" id="UP000017559"/>
    </source>
</evidence>